<name>A0A7C8M8N3_9PLEO</name>
<sequence>MAWVDAIEARIAAGVAKGAQPMWDLDTLLRAAKYPAVLTRYFELQNEGLGRANNAVLGRLGVKPHSIPPCGSRTPAVSAARAQLRQLVMQTSSQFLLMAPNLLQCLRHKPRAVWWANSHSRLLTQDLLHYLWHKPGAVTR</sequence>
<evidence type="ECO:0000313" key="2">
    <source>
        <dbReference type="Proteomes" id="UP000481861"/>
    </source>
</evidence>
<dbReference type="EMBL" id="JAADJZ010000007">
    <property type="protein sequence ID" value="KAF2873800.1"/>
    <property type="molecule type" value="Genomic_DNA"/>
</dbReference>
<dbReference type="AlphaFoldDB" id="A0A7C8M8N3"/>
<dbReference type="Proteomes" id="UP000481861">
    <property type="component" value="Unassembled WGS sequence"/>
</dbReference>
<gene>
    <name evidence="1" type="ORF">BDV95DRAFT_353718</name>
</gene>
<protein>
    <submittedName>
        <fullName evidence="1">Uncharacterized protein</fullName>
    </submittedName>
</protein>
<organism evidence="1 2">
    <name type="scientific">Massariosphaeria phaeospora</name>
    <dbReference type="NCBI Taxonomy" id="100035"/>
    <lineage>
        <taxon>Eukaryota</taxon>
        <taxon>Fungi</taxon>
        <taxon>Dikarya</taxon>
        <taxon>Ascomycota</taxon>
        <taxon>Pezizomycotina</taxon>
        <taxon>Dothideomycetes</taxon>
        <taxon>Pleosporomycetidae</taxon>
        <taxon>Pleosporales</taxon>
        <taxon>Pleosporales incertae sedis</taxon>
        <taxon>Massariosphaeria</taxon>
    </lineage>
</organism>
<keyword evidence="2" id="KW-1185">Reference proteome</keyword>
<proteinExistence type="predicted"/>
<comment type="caution">
    <text evidence="1">The sequence shown here is derived from an EMBL/GenBank/DDBJ whole genome shotgun (WGS) entry which is preliminary data.</text>
</comment>
<accession>A0A7C8M8N3</accession>
<evidence type="ECO:0000313" key="1">
    <source>
        <dbReference type="EMBL" id="KAF2873800.1"/>
    </source>
</evidence>
<reference evidence="1 2" key="1">
    <citation type="submission" date="2020-01" db="EMBL/GenBank/DDBJ databases">
        <authorList>
            <consortium name="DOE Joint Genome Institute"/>
            <person name="Haridas S."/>
            <person name="Albert R."/>
            <person name="Binder M."/>
            <person name="Bloem J."/>
            <person name="Labutti K."/>
            <person name="Salamov A."/>
            <person name="Andreopoulos B."/>
            <person name="Baker S.E."/>
            <person name="Barry K."/>
            <person name="Bills G."/>
            <person name="Bluhm B.H."/>
            <person name="Cannon C."/>
            <person name="Castanera R."/>
            <person name="Culley D.E."/>
            <person name="Daum C."/>
            <person name="Ezra D."/>
            <person name="Gonzalez J.B."/>
            <person name="Henrissat B."/>
            <person name="Kuo A."/>
            <person name="Liang C."/>
            <person name="Lipzen A."/>
            <person name="Lutzoni F."/>
            <person name="Magnuson J."/>
            <person name="Mondo S."/>
            <person name="Nolan M."/>
            <person name="Ohm R."/>
            <person name="Pangilinan J."/>
            <person name="Park H.-J.H."/>
            <person name="Ramirez L."/>
            <person name="Alfaro M."/>
            <person name="Sun H."/>
            <person name="Tritt A."/>
            <person name="Yoshinaga Y."/>
            <person name="Zwiers L.-H.L."/>
            <person name="Turgeon B.G."/>
            <person name="Goodwin S.B."/>
            <person name="Spatafora J.W."/>
            <person name="Crous P.W."/>
            <person name="Grigoriev I.V."/>
        </authorList>
    </citation>
    <scope>NUCLEOTIDE SEQUENCE [LARGE SCALE GENOMIC DNA]</scope>
    <source>
        <strain evidence="1 2">CBS 611.86</strain>
    </source>
</reference>